<evidence type="ECO:0000313" key="20">
    <source>
        <dbReference type="Proteomes" id="UP001295684"/>
    </source>
</evidence>
<comment type="catalytic activity">
    <reaction evidence="13">
        <text>D-fructose(out) = D-fructose(in)</text>
        <dbReference type="Rhea" id="RHEA:60372"/>
        <dbReference type="ChEBI" id="CHEBI:37721"/>
    </reaction>
    <physiologicalReaction direction="left-to-right" evidence="13">
        <dbReference type="Rhea" id="RHEA:60373"/>
    </physiologicalReaction>
</comment>
<feature type="region of interest" description="Disordered" evidence="16">
    <location>
        <begin position="1"/>
        <end position="23"/>
    </location>
</feature>
<feature type="transmembrane region" description="Helical" evidence="17">
    <location>
        <begin position="279"/>
        <end position="301"/>
    </location>
</feature>
<feature type="transmembrane region" description="Helical" evidence="17">
    <location>
        <begin position="321"/>
        <end position="342"/>
    </location>
</feature>
<feature type="compositionally biased region" description="Polar residues" evidence="16">
    <location>
        <begin position="7"/>
        <end position="22"/>
    </location>
</feature>
<feature type="transmembrane region" description="Helical" evidence="17">
    <location>
        <begin position="35"/>
        <end position="59"/>
    </location>
</feature>
<feature type="transmembrane region" description="Helical" evidence="17">
    <location>
        <begin position="354"/>
        <end position="373"/>
    </location>
</feature>
<evidence type="ECO:0000256" key="12">
    <source>
        <dbReference type="ARBA" id="ARBA00044668"/>
    </source>
</evidence>
<dbReference type="PANTHER" id="PTHR48020">
    <property type="entry name" value="PROTON MYO-INOSITOL COTRANSPORTER"/>
    <property type="match status" value="1"/>
</dbReference>
<dbReference type="Proteomes" id="UP001295684">
    <property type="component" value="Unassembled WGS sequence"/>
</dbReference>
<dbReference type="PANTHER" id="PTHR48020:SF12">
    <property type="entry name" value="PROTON MYO-INOSITOL COTRANSPORTER"/>
    <property type="match status" value="1"/>
</dbReference>
<evidence type="ECO:0000256" key="5">
    <source>
        <dbReference type="ARBA" id="ARBA00022692"/>
    </source>
</evidence>
<keyword evidence="6 17" id="KW-1133">Transmembrane helix</keyword>
<evidence type="ECO:0000259" key="18">
    <source>
        <dbReference type="PROSITE" id="PS50850"/>
    </source>
</evidence>
<feature type="transmembrane region" description="Helical" evidence="17">
    <location>
        <begin position="194"/>
        <end position="212"/>
    </location>
</feature>
<sequence length="505" mass="56173">MKRDRQPISSTSTQRSDASQLQNEDREENLHLNKLYMSCMIFFSVIGGFLFGYDTSVIAGANLFVKDDFPTYTDFQKELVVSMTLLGAAIGSLTGGPISDKFGRKITILVADAAFCTGCVIMAFTPSIFILVVGRFVVGIGVGVAAMVVPVYIAEISPKNIRGVLVNLNVVFIASGQFLALVICLLLGKNWRYMLGLAGIPALLQGIGILFMSESPRWLFKNSRESDAIEALERIYSEPLERLFGIIEEQREEANKVKQYENYPYKELIKQSFSKYSRCLFVGCGLQMFQQLCGINTAMYYGPDIMQAAGFGDENNRKVTLLSSLPLAFVNAMGGVIALTFIDRMGRRWILLRTLPFVALFMGFIGIGMGFRNHTNENQDISQNFGGWLAAGGIFLYLMAFSIGMGPTPWTVNSEIYPLHLRGVCNSLSATTNWVSNFAVSFSFLTLLNHVPYGDIFAFLLILLFAAMAFLFVFIFLPETKGMSLNKVLELFIKDKKEILESEDE</sequence>
<dbReference type="FunFam" id="1.20.1250.20:FF:000073">
    <property type="entry name" value="MFS myo-inositol transporter, putative"/>
    <property type="match status" value="1"/>
</dbReference>
<evidence type="ECO:0000256" key="6">
    <source>
        <dbReference type="ARBA" id="ARBA00022989"/>
    </source>
</evidence>
<dbReference type="InterPro" id="IPR050814">
    <property type="entry name" value="Myo-inositol_Transporter"/>
</dbReference>
<keyword evidence="20" id="KW-1185">Reference proteome</keyword>
<dbReference type="PROSITE" id="PS00216">
    <property type="entry name" value="SUGAR_TRANSPORT_1"/>
    <property type="match status" value="2"/>
</dbReference>
<dbReference type="Pfam" id="PF00083">
    <property type="entry name" value="Sugar_tr"/>
    <property type="match status" value="1"/>
</dbReference>
<evidence type="ECO:0000256" key="10">
    <source>
        <dbReference type="ARBA" id="ARBA00044656"/>
    </source>
</evidence>
<keyword evidence="7 17" id="KW-0472">Membrane</keyword>
<dbReference type="PROSITE" id="PS00217">
    <property type="entry name" value="SUGAR_TRANSPORT_2"/>
    <property type="match status" value="1"/>
</dbReference>
<accession>A0AAD1XDE5</accession>
<protein>
    <recommendedName>
        <fullName evidence="14">Hexose transporter 1</fullName>
    </recommendedName>
</protein>
<feature type="transmembrane region" description="Helical" evidence="17">
    <location>
        <begin position="136"/>
        <end position="154"/>
    </location>
</feature>
<dbReference type="PROSITE" id="PS50850">
    <property type="entry name" value="MFS"/>
    <property type="match status" value="1"/>
</dbReference>
<dbReference type="GO" id="GO:0015791">
    <property type="term" value="P:polyol transmembrane transport"/>
    <property type="evidence" value="ECO:0007669"/>
    <property type="project" value="UniProtKB-ARBA"/>
</dbReference>
<feature type="transmembrane region" description="Helical" evidence="17">
    <location>
        <begin position="79"/>
        <end position="99"/>
    </location>
</feature>
<dbReference type="InterPro" id="IPR005828">
    <property type="entry name" value="MFS_sugar_transport-like"/>
</dbReference>
<feature type="transmembrane region" description="Helical" evidence="17">
    <location>
        <begin position="424"/>
        <end position="444"/>
    </location>
</feature>
<keyword evidence="5 17" id="KW-0812">Transmembrane</keyword>
<dbReference type="PRINTS" id="PR00171">
    <property type="entry name" value="SUGRTRNSPORT"/>
</dbReference>
<evidence type="ECO:0000256" key="1">
    <source>
        <dbReference type="ARBA" id="ARBA00004141"/>
    </source>
</evidence>
<dbReference type="InterPro" id="IPR036259">
    <property type="entry name" value="MFS_trans_sf"/>
</dbReference>
<dbReference type="GO" id="GO:0015798">
    <property type="term" value="P:myo-inositol transport"/>
    <property type="evidence" value="ECO:0007669"/>
    <property type="project" value="UniProtKB-ARBA"/>
</dbReference>
<comment type="catalytic activity">
    <reaction evidence="8">
        <text>D-galactose(in) = D-galactose(out)</text>
        <dbReference type="Rhea" id="RHEA:34915"/>
        <dbReference type="ChEBI" id="CHEBI:4139"/>
    </reaction>
    <physiologicalReaction direction="right-to-left" evidence="8">
        <dbReference type="Rhea" id="RHEA:34917"/>
    </physiologicalReaction>
</comment>
<dbReference type="NCBIfam" id="TIGR00879">
    <property type="entry name" value="SP"/>
    <property type="match status" value="1"/>
</dbReference>
<comment type="catalytic activity">
    <reaction evidence="9">
        <text>D-glucose(out) = D-glucose(in)</text>
        <dbReference type="Rhea" id="RHEA:60376"/>
        <dbReference type="ChEBI" id="CHEBI:4167"/>
    </reaction>
    <physiologicalReaction direction="left-to-right" evidence="9">
        <dbReference type="Rhea" id="RHEA:60377"/>
    </physiologicalReaction>
</comment>
<evidence type="ECO:0000313" key="19">
    <source>
        <dbReference type="EMBL" id="CAI2366912.1"/>
    </source>
</evidence>
<evidence type="ECO:0000256" key="11">
    <source>
        <dbReference type="ARBA" id="ARBA00044662"/>
    </source>
</evidence>
<evidence type="ECO:0000256" key="13">
    <source>
        <dbReference type="ARBA" id="ARBA00044710"/>
    </source>
</evidence>
<feature type="transmembrane region" description="Helical" evidence="17">
    <location>
        <begin position="385"/>
        <end position="403"/>
    </location>
</feature>
<proteinExistence type="inferred from homology"/>
<dbReference type="Gene3D" id="1.20.1250.20">
    <property type="entry name" value="MFS general substrate transporter like domains"/>
    <property type="match status" value="1"/>
</dbReference>
<feature type="transmembrane region" description="Helical" evidence="17">
    <location>
        <begin position="166"/>
        <end position="188"/>
    </location>
</feature>
<feature type="transmembrane region" description="Helical" evidence="17">
    <location>
        <begin position="106"/>
        <end position="130"/>
    </location>
</feature>
<comment type="subunit">
    <text evidence="3">Homodimer.</text>
</comment>
<feature type="domain" description="Major facilitator superfamily (MFS) profile" evidence="18">
    <location>
        <begin position="40"/>
        <end position="481"/>
    </location>
</feature>
<keyword evidence="4 15" id="KW-0813">Transport</keyword>
<comment type="catalytic activity">
    <reaction evidence="11">
        <text>D-mannose(out) = D-mannose(in)</text>
        <dbReference type="Rhea" id="RHEA:78391"/>
        <dbReference type="ChEBI" id="CHEBI:4208"/>
    </reaction>
    <physiologicalReaction direction="left-to-right" evidence="11">
        <dbReference type="Rhea" id="RHEA:78392"/>
    </physiologicalReaction>
</comment>
<name>A0AAD1XDE5_EUPCR</name>
<dbReference type="SUPFAM" id="SSF103473">
    <property type="entry name" value="MFS general substrate transporter"/>
    <property type="match status" value="1"/>
</dbReference>
<evidence type="ECO:0000256" key="4">
    <source>
        <dbReference type="ARBA" id="ARBA00022448"/>
    </source>
</evidence>
<comment type="subcellular location">
    <subcellularLocation>
        <location evidence="1">Membrane</location>
        <topology evidence="1">Multi-pass membrane protein</topology>
    </subcellularLocation>
</comment>
<evidence type="ECO:0000256" key="17">
    <source>
        <dbReference type="SAM" id="Phobius"/>
    </source>
</evidence>
<comment type="similarity">
    <text evidence="2 15">Belongs to the major facilitator superfamily. Sugar transporter (TC 2.A.1.1) family.</text>
</comment>
<evidence type="ECO:0000256" key="7">
    <source>
        <dbReference type="ARBA" id="ARBA00023136"/>
    </source>
</evidence>
<dbReference type="AlphaFoldDB" id="A0AAD1XDE5"/>
<dbReference type="EMBL" id="CAMPGE010007995">
    <property type="protein sequence ID" value="CAI2366912.1"/>
    <property type="molecule type" value="Genomic_DNA"/>
</dbReference>
<dbReference type="GO" id="GO:0022857">
    <property type="term" value="F:transmembrane transporter activity"/>
    <property type="evidence" value="ECO:0007669"/>
    <property type="project" value="InterPro"/>
</dbReference>
<dbReference type="GO" id="GO:0016020">
    <property type="term" value="C:membrane"/>
    <property type="evidence" value="ECO:0007669"/>
    <property type="project" value="UniProtKB-SubCell"/>
</dbReference>
<evidence type="ECO:0000256" key="16">
    <source>
        <dbReference type="SAM" id="MobiDB-lite"/>
    </source>
</evidence>
<feature type="transmembrane region" description="Helical" evidence="17">
    <location>
        <begin position="456"/>
        <end position="477"/>
    </location>
</feature>
<evidence type="ECO:0000256" key="3">
    <source>
        <dbReference type="ARBA" id="ARBA00011738"/>
    </source>
</evidence>
<evidence type="ECO:0000256" key="8">
    <source>
        <dbReference type="ARBA" id="ARBA00044637"/>
    </source>
</evidence>
<reference evidence="19" key="1">
    <citation type="submission" date="2023-07" db="EMBL/GenBank/DDBJ databases">
        <authorList>
            <consortium name="AG Swart"/>
            <person name="Singh M."/>
            <person name="Singh A."/>
            <person name="Seah K."/>
            <person name="Emmerich C."/>
        </authorList>
    </citation>
    <scope>NUCLEOTIDE SEQUENCE</scope>
    <source>
        <strain evidence="19">DP1</strain>
    </source>
</reference>
<comment type="caution">
    <text evidence="19">The sequence shown here is derived from an EMBL/GenBank/DDBJ whole genome shotgun (WGS) entry which is preliminary data.</text>
</comment>
<evidence type="ECO:0000256" key="14">
    <source>
        <dbReference type="ARBA" id="ARBA00044780"/>
    </source>
</evidence>
<organism evidence="19 20">
    <name type="scientific">Euplotes crassus</name>
    <dbReference type="NCBI Taxonomy" id="5936"/>
    <lineage>
        <taxon>Eukaryota</taxon>
        <taxon>Sar</taxon>
        <taxon>Alveolata</taxon>
        <taxon>Ciliophora</taxon>
        <taxon>Intramacronucleata</taxon>
        <taxon>Spirotrichea</taxon>
        <taxon>Hypotrichia</taxon>
        <taxon>Euplotida</taxon>
        <taxon>Euplotidae</taxon>
        <taxon>Moneuplotes</taxon>
    </lineage>
</organism>
<dbReference type="InterPro" id="IPR003663">
    <property type="entry name" value="Sugar/inositol_transpt"/>
</dbReference>
<dbReference type="InterPro" id="IPR020846">
    <property type="entry name" value="MFS_dom"/>
</dbReference>
<gene>
    <name evidence="19" type="ORF">ECRASSUSDP1_LOCUS8188</name>
</gene>
<evidence type="ECO:0000256" key="2">
    <source>
        <dbReference type="ARBA" id="ARBA00010992"/>
    </source>
</evidence>
<comment type="catalytic activity">
    <reaction evidence="10">
        <text>D-xylose(out) = D-xylose(in)</text>
        <dbReference type="Rhea" id="RHEA:78427"/>
        <dbReference type="ChEBI" id="CHEBI:53455"/>
    </reaction>
    <physiologicalReaction direction="left-to-right" evidence="10">
        <dbReference type="Rhea" id="RHEA:78428"/>
    </physiologicalReaction>
</comment>
<comment type="catalytic activity">
    <reaction evidence="12">
        <text>D-glucosamine(out) = D-glucosamine(in)</text>
        <dbReference type="Rhea" id="RHEA:78423"/>
        <dbReference type="ChEBI" id="CHEBI:58723"/>
    </reaction>
    <physiologicalReaction direction="left-to-right" evidence="12">
        <dbReference type="Rhea" id="RHEA:78424"/>
    </physiologicalReaction>
</comment>
<evidence type="ECO:0000256" key="15">
    <source>
        <dbReference type="RuleBase" id="RU003346"/>
    </source>
</evidence>
<evidence type="ECO:0000256" key="9">
    <source>
        <dbReference type="ARBA" id="ARBA00044648"/>
    </source>
</evidence>
<dbReference type="InterPro" id="IPR005829">
    <property type="entry name" value="Sugar_transporter_CS"/>
</dbReference>